<comment type="caution">
    <text evidence="1">The sequence shown here is derived from an EMBL/GenBank/DDBJ whole genome shotgun (WGS) entry which is preliminary data.</text>
</comment>
<reference evidence="1 2" key="1">
    <citation type="journal article" date="2013" name="Genome Announc.">
        <title>Whole-Genome Shotgun Assembly and Analysis of the Genome of Streptomyces mobaraensis DSM 40847, a Strain for Industrial Production of Microbial Transglutaminase.</title>
        <authorList>
            <person name="Yang H."/>
            <person name="He T."/>
            <person name="Wu W."/>
            <person name="Zhu W."/>
            <person name="Lu B."/>
            <person name="Sun W."/>
        </authorList>
    </citation>
    <scope>NUCLEOTIDE SEQUENCE [LARGE SCALE GENOMIC DNA]</scope>
    <source>
        <strain evidence="1 2">DSM 40847</strain>
    </source>
</reference>
<protein>
    <submittedName>
        <fullName evidence="1">Uncharacterized protein</fullName>
    </submittedName>
</protein>
<dbReference type="eggNOG" id="COG0457">
    <property type="taxonomic scope" value="Bacteria"/>
</dbReference>
<evidence type="ECO:0000313" key="1">
    <source>
        <dbReference type="EMBL" id="EME98579.1"/>
    </source>
</evidence>
<dbReference type="SMART" id="SM00530">
    <property type="entry name" value="HTH_XRE"/>
    <property type="match status" value="1"/>
</dbReference>
<gene>
    <name evidence="1" type="ORF">H340_20804</name>
</gene>
<sequence>MEPEPDVWAHPRLRAAAAVEDWAALLKGWRVLTRASQSELGARVGLSQPDVSAIENRRRAVTSAEVRRRIVQGLGVPPELLGGGVRAEVPLPSLVLPEVVAEPAAERLRRVGDGRMRLDAACLEAMEGLLASHRRAEDTLGSRVVAGVVAAQFERVAGLYDQARGPLADRLVKLLAEYAQFLAWMAQDQDDTPVALGWFDRSYDWALEAGHGDLAATTMSMKAHLAWSKGRGRACVRLAEAAAGTAGASRATRAMALQMAGRGCALDGDAEGAYRNLDAAHRVIREARDAPPWLYFYGESWFSAQRGMADLHLKSWASAIDHLVAGLAGFAPAFRRDRAWYGACLAHAYAGAGEADAALEAATAVVRDAAEVGRPHAWGELHAVAALLLRRGAPEGRVLVDVLAGLD</sequence>
<dbReference type="GO" id="GO:0003677">
    <property type="term" value="F:DNA binding"/>
    <property type="evidence" value="ECO:0007669"/>
    <property type="project" value="InterPro"/>
</dbReference>
<dbReference type="EMBL" id="AORZ01000073">
    <property type="protein sequence ID" value="EME98579.1"/>
    <property type="molecule type" value="Genomic_DNA"/>
</dbReference>
<name>M3BG70_STRM1</name>
<dbReference type="PROSITE" id="PS50943">
    <property type="entry name" value="HTH_CROC1"/>
    <property type="match status" value="1"/>
</dbReference>
<organism evidence="1 2">
    <name type="scientific">Streptomyces mobaraensis (strain ATCC 29032 / DSM 40847 / JCM 4168 / NBRC 13819 / NCIMB 11159 / IPCR 16-22)</name>
    <dbReference type="NCBI Taxonomy" id="1223523"/>
    <lineage>
        <taxon>Bacteria</taxon>
        <taxon>Bacillati</taxon>
        <taxon>Actinomycetota</taxon>
        <taxon>Actinomycetes</taxon>
        <taxon>Kitasatosporales</taxon>
        <taxon>Streptomycetaceae</taxon>
        <taxon>Streptomyces</taxon>
    </lineage>
</organism>
<dbReference type="AlphaFoldDB" id="M3BG70"/>
<accession>M3BG70</accession>
<dbReference type="InterPro" id="IPR010982">
    <property type="entry name" value="Lambda_DNA-bd_dom_sf"/>
</dbReference>
<dbReference type="CDD" id="cd00093">
    <property type="entry name" value="HTH_XRE"/>
    <property type="match status" value="1"/>
</dbReference>
<dbReference type="Pfam" id="PF13560">
    <property type="entry name" value="HTH_31"/>
    <property type="match status" value="1"/>
</dbReference>
<dbReference type="PATRIC" id="fig|1223523.3.peg.4237"/>
<dbReference type="InterPro" id="IPR001387">
    <property type="entry name" value="Cro/C1-type_HTH"/>
</dbReference>
<proteinExistence type="predicted"/>
<dbReference type="SUPFAM" id="SSF47413">
    <property type="entry name" value="lambda repressor-like DNA-binding domains"/>
    <property type="match status" value="1"/>
</dbReference>
<dbReference type="Gene3D" id="1.10.260.40">
    <property type="entry name" value="lambda repressor-like DNA-binding domains"/>
    <property type="match status" value="1"/>
</dbReference>
<evidence type="ECO:0000313" key="2">
    <source>
        <dbReference type="Proteomes" id="UP000011740"/>
    </source>
</evidence>
<dbReference type="RefSeq" id="WP_004949004.1">
    <property type="nucleotide sequence ID" value="NZ_AORZ01000073.1"/>
</dbReference>
<dbReference type="Proteomes" id="UP000011740">
    <property type="component" value="Unassembled WGS sequence"/>
</dbReference>
<dbReference type="STRING" id="1223523.H340_20804"/>